<dbReference type="GO" id="GO:0005886">
    <property type="term" value="C:plasma membrane"/>
    <property type="evidence" value="ECO:0007669"/>
    <property type="project" value="UniProtKB-SubCell"/>
</dbReference>
<reference evidence="9 10" key="1">
    <citation type="submission" date="2019-06" db="EMBL/GenBank/DDBJ databases">
        <title>Genomic Encyclopedia of Type Strains, Phase IV (KMG-V): Genome sequencing to study the core and pangenomes of soil and plant-associated prokaryotes.</title>
        <authorList>
            <person name="Whitman W."/>
        </authorList>
    </citation>
    <scope>NUCLEOTIDE SEQUENCE [LARGE SCALE GENOMIC DNA]</scope>
    <source>
        <strain evidence="9 10">BR 11865</strain>
    </source>
</reference>
<gene>
    <name evidence="9" type="ORF">FBZ88_109178</name>
</gene>
<evidence type="ECO:0000256" key="7">
    <source>
        <dbReference type="RuleBase" id="RU363032"/>
    </source>
</evidence>
<proteinExistence type="inferred from homology"/>
<dbReference type="PANTHER" id="PTHR30151">
    <property type="entry name" value="ALKANE SULFONATE ABC TRANSPORTER-RELATED, MEMBRANE SUBUNIT"/>
    <property type="match status" value="1"/>
</dbReference>
<dbReference type="EMBL" id="VITO01000009">
    <property type="protein sequence ID" value="TWB25780.1"/>
    <property type="molecule type" value="Genomic_DNA"/>
</dbReference>
<dbReference type="Pfam" id="PF00528">
    <property type="entry name" value="BPD_transp_1"/>
    <property type="match status" value="1"/>
</dbReference>
<protein>
    <submittedName>
        <fullName evidence="9">NitT/TauT family transport system permease protein</fullName>
    </submittedName>
</protein>
<evidence type="ECO:0000313" key="10">
    <source>
        <dbReference type="Proteomes" id="UP000316545"/>
    </source>
</evidence>
<dbReference type="RefSeq" id="WP_425465792.1">
    <property type="nucleotide sequence ID" value="NZ_VITO01000009.1"/>
</dbReference>
<dbReference type="GO" id="GO:0055085">
    <property type="term" value="P:transmembrane transport"/>
    <property type="evidence" value="ECO:0007669"/>
    <property type="project" value="InterPro"/>
</dbReference>
<dbReference type="PROSITE" id="PS50928">
    <property type="entry name" value="ABC_TM1"/>
    <property type="match status" value="1"/>
</dbReference>
<dbReference type="CDD" id="cd06261">
    <property type="entry name" value="TM_PBP2"/>
    <property type="match status" value="1"/>
</dbReference>
<dbReference type="Proteomes" id="UP000316545">
    <property type="component" value="Unassembled WGS sequence"/>
</dbReference>
<dbReference type="InterPro" id="IPR000515">
    <property type="entry name" value="MetI-like"/>
</dbReference>
<dbReference type="PANTHER" id="PTHR30151:SF0">
    <property type="entry name" value="ABC TRANSPORTER PERMEASE PROTEIN MJ0413-RELATED"/>
    <property type="match status" value="1"/>
</dbReference>
<evidence type="ECO:0000256" key="5">
    <source>
        <dbReference type="ARBA" id="ARBA00022989"/>
    </source>
</evidence>
<keyword evidence="4 7" id="KW-0812">Transmembrane</keyword>
<feature type="transmembrane region" description="Helical" evidence="7">
    <location>
        <begin position="94"/>
        <end position="114"/>
    </location>
</feature>
<feature type="transmembrane region" description="Helical" evidence="7">
    <location>
        <begin position="135"/>
        <end position="163"/>
    </location>
</feature>
<dbReference type="AlphaFoldDB" id="A0A560FWB9"/>
<keyword evidence="10" id="KW-1185">Reference proteome</keyword>
<organism evidence="9 10">
    <name type="scientific">Nitrospirillum amazonense</name>
    <dbReference type="NCBI Taxonomy" id="28077"/>
    <lineage>
        <taxon>Bacteria</taxon>
        <taxon>Pseudomonadati</taxon>
        <taxon>Pseudomonadota</taxon>
        <taxon>Alphaproteobacteria</taxon>
        <taxon>Rhodospirillales</taxon>
        <taxon>Azospirillaceae</taxon>
        <taxon>Nitrospirillum</taxon>
    </lineage>
</organism>
<evidence type="ECO:0000256" key="3">
    <source>
        <dbReference type="ARBA" id="ARBA00022475"/>
    </source>
</evidence>
<evidence type="ECO:0000313" key="9">
    <source>
        <dbReference type="EMBL" id="TWB25780.1"/>
    </source>
</evidence>
<keyword evidence="2 7" id="KW-0813">Transport</keyword>
<evidence type="ECO:0000256" key="1">
    <source>
        <dbReference type="ARBA" id="ARBA00004651"/>
    </source>
</evidence>
<keyword evidence="3" id="KW-1003">Cell membrane</keyword>
<dbReference type="InterPro" id="IPR035906">
    <property type="entry name" value="MetI-like_sf"/>
</dbReference>
<accession>A0A560FWB9</accession>
<feature type="domain" description="ABC transmembrane type-1" evidence="8">
    <location>
        <begin position="87"/>
        <end position="271"/>
    </location>
</feature>
<dbReference type="Gene3D" id="1.10.3720.10">
    <property type="entry name" value="MetI-like"/>
    <property type="match status" value="1"/>
</dbReference>
<comment type="subcellular location">
    <subcellularLocation>
        <location evidence="1 7">Cell membrane</location>
        <topology evidence="1 7">Multi-pass membrane protein</topology>
    </subcellularLocation>
</comment>
<evidence type="ECO:0000256" key="4">
    <source>
        <dbReference type="ARBA" id="ARBA00022692"/>
    </source>
</evidence>
<feature type="transmembrane region" description="Helical" evidence="7">
    <location>
        <begin position="36"/>
        <end position="53"/>
    </location>
</feature>
<comment type="similarity">
    <text evidence="7">Belongs to the binding-protein-dependent transport system permease family.</text>
</comment>
<comment type="caution">
    <text evidence="9">The sequence shown here is derived from an EMBL/GenBank/DDBJ whole genome shotgun (WGS) entry which is preliminary data.</text>
</comment>
<name>A0A560FWB9_9PROT</name>
<keyword evidence="6 7" id="KW-0472">Membrane</keyword>
<evidence type="ECO:0000259" key="8">
    <source>
        <dbReference type="PROSITE" id="PS50928"/>
    </source>
</evidence>
<feature type="transmembrane region" description="Helical" evidence="7">
    <location>
        <begin position="248"/>
        <end position="270"/>
    </location>
</feature>
<evidence type="ECO:0000256" key="6">
    <source>
        <dbReference type="ARBA" id="ARBA00023136"/>
    </source>
</evidence>
<evidence type="ECO:0000256" key="2">
    <source>
        <dbReference type="ARBA" id="ARBA00022448"/>
    </source>
</evidence>
<dbReference type="SUPFAM" id="SSF161098">
    <property type="entry name" value="MetI-like"/>
    <property type="match status" value="1"/>
</dbReference>
<keyword evidence="5 7" id="KW-1133">Transmembrane helix</keyword>
<sequence length="279" mass="29842">MTSPTPPDQSGAALPAPGKRIPPSAFLAKPSRRYRGLWALLGVIAFLAVWEAVPRLGLVRPVLLPPPSAIPQAFAAEVRSGAWTDAILQSLGHYLWGLVIGSVGGIAAGVLTGMSRRLEDFTSWVVRLLRPIPGLAWVPFAIIWFGITPTAAIFIIVLGVFWINYFAALGAVQAVDRDLLELADAFGHRSTPAKLVKIVLPAASGAILAGLRTGLGQAWMSVVAAELFGVPGLGQRMMQASSLLATDIVIVYMATMALFYGLVDMGFVALRDRMMRWKA</sequence>